<protein>
    <submittedName>
        <fullName evidence="2">Molybdopterin-guanine dinucleotide biosynthesis protein B</fullName>
    </submittedName>
</protein>
<feature type="domain" description="Molybdopterin-guanine dinucleotide biosynthesis protein B (MobB)" evidence="1">
    <location>
        <begin position="4"/>
        <end position="130"/>
    </location>
</feature>
<evidence type="ECO:0000313" key="3">
    <source>
        <dbReference type="Proteomes" id="UP000186524"/>
    </source>
</evidence>
<dbReference type="PANTHER" id="PTHR40072">
    <property type="entry name" value="MOLYBDOPTERIN-GUANINE DINUCLEOTIDE BIOSYNTHESIS ADAPTER PROTEIN-RELATED"/>
    <property type="match status" value="1"/>
</dbReference>
<dbReference type="Proteomes" id="UP000186524">
    <property type="component" value="Unassembled WGS sequence"/>
</dbReference>
<reference evidence="2 3" key="1">
    <citation type="submission" date="2016-12" db="EMBL/GenBank/DDBJ databases">
        <title>Domibacillus sp. SAOS 44 whole genome sequencing.</title>
        <authorList>
            <person name="Verma A."/>
            <person name="Krishnamurthi S."/>
        </authorList>
    </citation>
    <scope>NUCLEOTIDE SEQUENCE [LARGE SCALE GENOMIC DNA]</scope>
    <source>
        <strain evidence="2 3">SAOS 44</strain>
    </source>
</reference>
<dbReference type="InterPro" id="IPR027417">
    <property type="entry name" value="P-loop_NTPase"/>
</dbReference>
<name>A0A1Q5P5P5_9BACI</name>
<dbReference type="CDD" id="cd03116">
    <property type="entry name" value="MobB"/>
    <property type="match status" value="1"/>
</dbReference>
<dbReference type="InterPro" id="IPR004435">
    <property type="entry name" value="MobB_dom"/>
</dbReference>
<dbReference type="Gene3D" id="3.40.50.300">
    <property type="entry name" value="P-loop containing nucleotide triphosphate hydrolases"/>
    <property type="match status" value="1"/>
</dbReference>
<dbReference type="InterPro" id="IPR052539">
    <property type="entry name" value="MGD_biosynthesis_adapter"/>
</dbReference>
<dbReference type="GO" id="GO:0006777">
    <property type="term" value="P:Mo-molybdopterin cofactor biosynthetic process"/>
    <property type="evidence" value="ECO:0007669"/>
    <property type="project" value="InterPro"/>
</dbReference>
<dbReference type="EMBL" id="MRWQ01000004">
    <property type="protein sequence ID" value="OKL37471.1"/>
    <property type="molecule type" value="Genomic_DNA"/>
</dbReference>
<accession>A0A1Q5P5P5</accession>
<dbReference type="OrthoDB" id="9786803at2"/>
<dbReference type="NCBIfam" id="TIGR00176">
    <property type="entry name" value="mobB"/>
    <property type="match status" value="1"/>
</dbReference>
<dbReference type="Pfam" id="PF03205">
    <property type="entry name" value="MobB"/>
    <property type="match status" value="1"/>
</dbReference>
<dbReference type="PANTHER" id="PTHR40072:SF1">
    <property type="entry name" value="MOLYBDOPTERIN-GUANINE DINUCLEOTIDE BIOSYNTHESIS ADAPTER PROTEIN"/>
    <property type="match status" value="1"/>
</dbReference>
<organism evidence="2 3">
    <name type="scientific">Domibacillus mangrovi</name>
    <dbReference type="NCBI Taxonomy" id="1714354"/>
    <lineage>
        <taxon>Bacteria</taxon>
        <taxon>Bacillati</taxon>
        <taxon>Bacillota</taxon>
        <taxon>Bacilli</taxon>
        <taxon>Bacillales</taxon>
        <taxon>Bacillaceae</taxon>
        <taxon>Domibacillus</taxon>
    </lineage>
</organism>
<dbReference type="AlphaFoldDB" id="A0A1Q5P5P5"/>
<dbReference type="STRING" id="1714354.BLL40_03950"/>
<dbReference type="RefSeq" id="WP_073710624.1">
    <property type="nucleotide sequence ID" value="NZ_MRWQ01000004.1"/>
</dbReference>
<gene>
    <name evidence="2" type="ORF">BLL40_03950</name>
</gene>
<dbReference type="SUPFAM" id="SSF52540">
    <property type="entry name" value="P-loop containing nucleoside triphosphate hydrolases"/>
    <property type="match status" value="1"/>
</dbReference>
<evidence type="ECO:0000259" key="1">
    <source>
        <dbReference type="Pfam" id="PF03205"/>
    </source>
</evidence>
<dbReference type="GO" id="GO:0005525">
    <property type="term" value="F:GTP binding"/>
    <property type="evidence" value="ECO:0007669"/>
    <property type="project" value="InterPro"/>
</dbReference>
<keyword evidence="3" id="KW-1185">Reference proteome</keyword>
<comment type="caution">
    <text evidence="2">The sequence shown here is derived from an EMBL/GenBank/DDBJ whole genome shotgun (WGS) entry which is preliminary data.</text>
</comment>
<sequence>MKHIFQVVGYQNSGKTTLLEKLIACAAAEGLRIASIKHHGHGGMPDTKDSTRHQQAGAIISGVEGGGALHLHIQREKWKLDDILQLYQLFSVDLILIEGYKLEEYPKVVLIRNEDDLSLLELENIQCVISWINIEKWPARTYPIFHIIEETDYLDYLKAYLYGQR</sequence>
<proteinExistence type="predicted"/>
<evidence type="ECO:0000313" key="2">
    <source>
        <dbReference type="EMBL" id="OKL37471.1"/>
    </source>
</evidence>